<organism evidence="1 2">
    <name type="scientific">Panagrolaimus sp. PS1159</name>
    <dbReference type="NCBI Taxonomy" id="55785"/>
    <lineage>
        <taxon>Eukaryota</taxon>
        <taxon>Metazoa</taxon>
        <taxon>Ecdysozoa</taxon>
        <taxon>Nematoda</taxon>
        <taxon>Chromadorea</taxon>
        <taxon>Rhabditida</taxon>
        <taxon>Tylenchina</taxon>
        <taxon>Panagrolaimomorpha</taxon>
        <taxon>Panagrolaimoidea</taxon>
        <taxon>Panagrolaimidae</taxon>
        <taxon>Panagrolaimus</taxon>
    </lineage>
</organism>
<evidence type="ECO:0000313" key="1">
    <source>
        <dbReference type="Proteomes" id="UP000887580"/>
    </source>
</evidence>
<name>A0AC35GD91_9BILA</name>
<dbReference type="WBParaSite" id="PS1159_v2.g4075.t1">
    <property type="protein sequence ID" value="PS1159_v2.g4075.t1"/>
    <property type="gene ID" value="PS1159_v2.g4075"/>
</dbReference>
<sequence>MVSDENVYSGYRTIDEIPAQHIRLFSPWIFDESMKLMEVYGNVLNSTDRNLLQNALSEKDEDRRITKLFDASVKILSEDVKARIVLQRFFESSEEASALKKFIMFNDSHPGAFQMYSDQILNHPRCSNLVDKIAGILYLPPVIDYFLTCTESSYRSVAESIKKNLHKDTFVGLWKLRNQLLFGIVRADAIKRKPEWWFYEFVKACNTHPKSRVFASLLVPKLKDTLNEYELELQQYCQPAVKKAPLQFASDVAPEKPRPQEDFGRLPSFITGECNANDYCLRGYQHELVAKAKSGLSTIICAPTGSGKTIVALDIILNHLRKQRHSGQIGRVVMFVPTIPLVNQQSEFLFGHMKPEFFVEKLSGVEKISGKVGRAETVLRAHTIVMTPQIFINMLLSPLKANRLYLNDFTMFVFDECHHCDESHPYNILMNFVRLSNYKPQIVGLTASVGDGAKGKSSGRLDPQGAIEHMLELCARLDAVMISSVRSKDNLNEMNSYISQPVDQIYSIRPPERDDFAHNIALISDSIQNTFRKALEEAVKSNIGVNRNVIDFPSEEESGCKNGTCKTSMMYASKLAQIKSQILNRSNAPHRYFILKCLTLLEVFEYETLQDFIPVSNEKPILTKLMECIQEQYQIDKNSRILIFVESRKGCVKMAEYLQSHHRITSLFGHDKVNHLVSVNQATASFGQSMTAQSSILQLFKSGKINIIVATSVAEEGLDVAECNLIIKYNNAGSETSYIQRKGRARAKNSRSILLALSDKVEQQEYRNIMREYLMNECLQSLQCMGEIQLKAKIGEKKEKLLRMLEEEQRRAKELSNAFANTLYKVECHTCGLTICYSNQIFRTSDSRYICCNEGAWDATTVNPKYEKGYRYNVSSLCGEWTCKCGKKRGEVIKYGEAFLPTLSADNIRLKKLANGRETIEENQNKYTWKIITSKFFAVAPITSEQIRSMIGAIYQYPEAFKNAELNEKKGILEAVRNTEKRTKKHRLQDD</sequence>
<dbReference type="Proteomes" id="UP000887580">
    <property type="component" value="Unplaced"/>
</dbReference>
<protein>
    <submittedName>
        <fullName evidence="2">RNA helicase</fullName>
    </submittedName>
</protein>
<evidence type="ECO:0000313" key="2">
    <source>
        <dbReference type="WBParaSite" id="PS1159_v2.g4075.t1"/>
    </source>
</evidence>
<accession>A0AC35GD91</accession>
<reference evidence="2" key="1">
    <citation type="submission" date="2022-11" db="UniProtKB">
        <authorList>
            <consortium name="WormBaseParasite"/>
        </authorList>
    </citation>
    <scope>IDENTIFICATION</scope>
</reference>
<proteinExistence type="predicted"/>